<dbReference type="InterPro" id="IPR011659">
    <property type="entry name" value="WD40"/>
</dbReference>
<dbReference type="InterPro" id="IPR011042">
    <property type="entry name" value="6-blade_b-propeller_TolB-like"/>
</dbReference>
<protein>
    <recommendedName>
        <fullName evidence="5">WD40 repeat protein</fullName>
    </recommendedName>
</protein>
<dbReference type="EMBL" id="JBHSBB010000014">
    <property type="protein sequence ID" value="MFC4034016.1"/>
    <property type="molecule type" value="Genomic_DNA"/>
</dbReference>
<evidence type="ECO:0000313" key="4">
    <source>
        <dbReference type="Proteomes" id="UP001595765"/>
    </source>
</evidence>
<evidence type="ECO:0000313" key="3">
    <source>
        <dbReference type="EMBL" id="MFC4034016.1"/>
    </source>
</evidence>
<feature type="signal peptide" evidence="2">
    <location>
        <begin position="1"/>
        <end position="28"/>
    </location>
</feature>
<evidence type="ECO:0000256" key="2">
    <source>
        <dbReference type="SAM" id="SignalP"/>
    </source>
</evidence>
<feature type="region of interest" description="Disordered" evidence="1">
    <location>
        <begin position="37"/>
        <end position="111"/>
    </location>
</feature>
<dbReference type="SUPFAM" id="SSF82171">
    <property type="entry name" value="DPP6 N-terminal domain-like"/>
    <property type="match status" value="1"/>
</dbReference>
<proteinExistence type="predicted"/>
<name>A0ABV8HSY5_9ACTN</name>
<dbReference type="RefSeq" id="WP_386431454.1">
    <property type="nucleotide sequence ID" value="NZ_JBHSBB010000014.1"/>
</dbReference>
<dbReference type="Gene3D" id="2.120.10.30">
    <property type="entry name" value="TolB, C-terminal domain"/>
    <property type="match status" value="2"/>
</dbReference>
<feature type="compositionally biased region" description="Low complexity" evidence="1">
    <location>
        <begin position="88"/>
        <end position="104"/>
    </location>
</feature>
<dbReference type="Proteomes" id="UP001595765">
    <property type="component" value="Unassembled WGS sequence"/>
</dbReference>
<keyword evidence="2" id="KW-0732">Signal</keyword>
<organism evidence="3 4">
    <name type="scientific">Streptomyces polygonati</name>
    <dbReference type="NCBI Taxonomy" id="1617087"/>
    <lineage>
        <taxon>Bacteria</taxon>
        <taxon>Bacillati</taxon>
        <taxon>Actinomycetota</taxon>
        <taxon>Actinomycetes</taxon>
        <taxon>Kitasatosporales</taxon>
        <taxon>Streptomycetaceae</taxon>
        <taxon>Streptomyces</taxon>
    </lineage>
</organism>
<dbReference type="PROSITE" id="PS51257">
    <property type="entry name" value="PROKAR_LIPOPROTEIN"/>
    <property type="match status" value="1"/>
</dbReference>
<keyword evidence="4" id="KW-1185">Reference proteome</keyword>
<comment type="caution">
    <text evidence="3">The sequence shown here is derived from an EMBL/GenBank/DDBJ whole genome shotgun (WGS) entry which is preliminary data.</text>
</comment>
<evidence type="ECO:0000256" key="1">
    <source>
        <dbReference type="SAM" id="MobiDB-lite"/>
    </source>
</evidence>
<feature type="chain" id="PRO_5045377195" description="WD40 repeat protein" evidence="2">
    <location>
        <begin position="29"/>
        <end position="379"/>
    </location>
</feature>
<sequence length="379" mass="38028">MPERSRRFRNRRSTAIAIALTAGLTAGACLLLSACDPNTPAADGSAGPSAVDSGTAKPGSAPATGSGGPGKGDSSKTGGSKTGGSKTGGSTTAADARPAASSAPVLNGTSANGLTISDGTRFVVMNGTRVDFGTPVRDLAWSPDGKKAAFIDGDGDLVTAGPDGGGRVVVAENPGDQNWSHPAWQVRPYDAEYQMPALSNLLFAVRTAAGVSKLYGIPSGSVHGTPRVLRLNAEGGPGIGPLPQTGNVWPSGGGKYGDAVYANTADGQVYIRDDNVRQQGSAIAAGSEPAADPAGDGIVFVRSVGGHDHLFLERDTQSGPVVKDLTPGAATDYTEPAWSPNGTTIAARTPAGIVTLPADGSHAPVKVSGYQGLPAYRAS</sequence>
<gene>
    <name evidence="3" type="ORF">ACFO3J_21405</name>
</gene>
<evidence type="ECO:0008006" key="5">
    <source>
        <dbReference type="Google" id="ProtNLM"/>
    </source>
</evidence>
<accession>A0ABV8HSY5</accession>
<dbReference type="Pfam" id="PF07676">
    <property type="entry name" value="PD40"/>
    <property type="match status" value="1"/>
</dbReference>
<reference evidence="4" key="1">
    <citation type="journal article" date="2019" name="Int. J. Syst. Evol. Microbiol.">
        <title>The Global Catalogue of Microorganisms (GCM) 10K type strain sequencing project: providing services to taxonomists for standard genome sequencing and annotation.</title>
        <authorList>
            <consortium name="The Broad Institute Genomics Platform"/>
            <consortium name="The Broad Institute Genome Sequencing Center for Infectious Disease"/>
            <person name="Wu L."/>
            <person name="Ma J."/>
        </authorList>
    </citation>
    <scope>NUCLEOTIDE SEQUENCE [LARGE SCALE GENOMIC DNA]</scope>
    <source>
        <strain evidence="4">CGMCC 4.7237</strain>
    </source>
</reference>